<evidence type="ECO:0000313" key="2">
    <source>
        <dbReference type="Proteomes" id="UP000290445"/>
    </source>
</evidence>
<proteinExistence type="predicted"/>
<organism evidence="1 2">
    <name type="scientific">Operophtera brumata nucleopolyhedrovirus</name>
    <dbReference type="NCBI Taxonomy" id="1046267"/>
    <lineage>
        <taxon>Viruses</taxon>
        <taxon>Viruses incertae sedis</taxon>
        <taxon>Naldaviricetes</taxon>
        <taxon>Lefavirales</taxon>
        <taxon>Baculoviridae</taxon>
        <taxon>Alphabaculovirus</taxon>
        <taxon>Alphabaculovirus opbrumatae</taxon>
    </lineage>
</organism>
<dbReference type="Proteomes" id="UP000290445">
    <property type="component" value="Segment"/>
</dbReference>
<evidence type="ECO:0000313" key="1">
    <source>
        <dbReference type="EMBL" id="AUA60248.1"/>
    </source>
</evidence>
<reference evidence="1 2" key="1">
    <citation type="journal article" date="2017" name="Viruses">
        <title>The Operophtera brumata Nucleopolyhedrovirus (OpbuNPV) Represents an Early, Divergent Lineage within Genus Alphabaculovirus.</title>
        <authorList>
            <person name="Harrison R.L."/>
            <person name="Rowley D.L."/>
            <person name="Mowery J.D."/>
            <person name="Bauchan G.R."/>
            <person name="Burand J.P."/>
        </authorList>
    </citation>
    <scope>NUCLEOTIDE SEQUENCE [LARGE SCALE GENOMIC DNA]</scope>
    <source>
        <strain evidence="1">OpbuNPV-MA</strain>
    </source>
</reference>
<dbReference type="RefSeq" id="YP_009552577.1">
    <property type="nucleotide sequence ID" value="NC_040621.1"/>
</dbReference>
<keyword evidence="2" id="KW-1185">Reference proteome</keyword>
<dbReference type="GeneID" id="41700021"/>
<sequence>MTDTVKDTLKRKAEEPSNAIVAVANSIRVFEDDEDERNETDMMKRATWQNKMLMALREGNATFLKSLAHSEDLKNGLSFTNNYRNMLQHSKELYPNPHAKLIVNPPKANKYTYQIGFLQRGGFESYYCWDYVKLKPFNGVFGPFYSATWATMPIMNKIFGNIMTINQKANGDKAENDDNADLMLQPNVIIKQFDITNDIVFSIDPAQNESIVSTDNYSEKLKVDKMSPQLFNKLFGFPGAKDAKPGEPLQFEESRVLMGFVIEGVKESKSETYLETVNAKRCKIKQYTIAIKPKIIFMEIESEEIGTTPQLK</sequence>
<accession>A0A2H4UZS0</accession>
<dbReference type="KEGG" id="vg:41700021"/>
<dbReference type="InterPro" id="IPR006871">
    <property type="entry name" value="ssDNA-bd_baculovirus"/>
</dbReference>
<name>A0A2H4UZS0_9ABAC</name>
<dbReference type="EMBL" id="MF614691">
    <property type="protein sequence ID" value="AUA60248.1"/>
    <property type="molecule type" value="Genomic_DNA"/>
</dbReference>
<dbReference type="Pfam" id="PF04786">
    <property type="entry name" value="Baculo_DNA_bind"/>
    <property type="match status" value="1"/>
</dbReference>
<protein>
    <submittedName>
        <fullName evidence="1">DBP</fullName>
    </submittedName>
</protein>
<dbReference type="OrthoDB" id="23658at10239"/>